<dbReference type="GO" id="GO:0070336">
    <property type="term" value="F:flap-structured DNA binding"/>
    <property type="evidence" value="ECO:0007669"/>
    <property type="project" value="TreeGrafter"/>
</dbReference>
<keyword evidence="8" id="KW-0378">Hydrolase</keyword>
<keyword evidence="7" id="KW-0479">Metal-binding</keyword>
<keyword evidence="13" id="KW-1185">Reference proteome</keyword>
<dbReference type="GO" id="GO:0008409">
    <property type="term" value="F:5'-3' exonuclease activity"/>
    <property type="evidence" value="ECO:0007669"/>
    <property type="project" value="TreeGrafter"/>
</dbReference>
<feature type="domain" description="VRR-NUC" evidence="11">
    <location>
        <begin position="308"/>
        <end position="402"/>
    </location>
</feature>
<accession>F6DRI5</accession>
<dbReference type="GO" id="GO:0017108">
    <property type="term" value="F:5'-flap endonuclease activity"/>
    <property type="evidence" value="ECO:0007669"/>
    <property type="project" value="TreeGrafter"/>
</dbReference>
<comment type="similarity">
    <text evidence="4">Belongs to the FAN1 family.</text>
</comment>
<dbReference type="EC" id="3.1.4.1" evidence="5"/>
<dbReference type="Proteomes" id="UP000009234">
    <property type="component" value="Chromosome"/>
</dbReference>
<evidence type="ECO:0000256" key="10">
    <source>
        <dbReference type="ARBA" id="ARBA00023211"/>
    </source>
</evidence>
<evidence type="ECO:0000256" key="5">
    <source>
        <dbReference type="ARBA" id="ARBA00012029"/>
    </source>
</evidence>
<evidence type="ECO:0000256" key="4">
    <source>
        <dbReference type="ARBA" id="ARBA00005533"/>
    </source>
</evidence>
<evidence type="ECO:0000256" key="7">
    <source>
        <dbReference type="ARBA" id="ARBA00022723"/>
    </source>
</evidence>
<keyword evidence="9" id="KW-0460">Magnesium</keyword>
<comment type="cofactor">
    <cofactor evidence="3">
        <name>Mg(2+)</name>
        <dbReference type="ChEBI" id="CHEBI:18420"/>
    </cofactor>
</comment>
<dbReference type="Gene3D" id="3.40.1350.10">
    <property type="match status" value="1"/>
</dbReference>
<dbReference type="KEGG" id="dru:Desru_0451"/>
<dbReference type="EMBL" id="CP002780">
    <property type="protein sequence ID" value="AEG58739.1"/>
    <property type="molecule type" value="Genomic_DNA"/>
</dbReference>
<dbReference type="GO" id="GO:0004528">
    <property type="term" value="F:phosphodiesterase I activity"/>
    <property type="evidence" value="ECO:0007669"/>
    <property type="project" value="UniProtKB-EC"/>
</dbReference>
<organism evidence="12 13">
    <name type="scientific">Desulforamulus ruminis (strain ATCC 23193 / DSM 2154 / NCIMB 8452 / DL)</name>
    <name type="common">Desulfotomaculum ruminis</name>
    <dbReference type="NCBI Taxonomy" id="696281"/>
    <lineage>
        <taxon>Bacteria</taxon>
        <taxon>Bacillati</taxon>
        <taxon>Bacillota</taxon>
        <taxon>Clostridia</taxon>
        <taxon>Eubacteriales</taxon>
        <taxon>Peptococcaceae</taxon>
        <taxon>Desulforamulus</taxon>
    </lineage>
</organism>
<dbReference type="OrthoDB" id="7056196at2"/>
<reference evidence="13" key="1">
    <citation type="submission" date="2011-05" db="EMBL/GenBank/DDBJ databases">
        <title>Complete sequence of Desulfotomaculum ruminis DSM 2154.</title>
        <authorList>
            <person name="Lucas S."/>
            <person name="Copeland A."/>
            <person name="Lapidus A."/>
            <person name="Cheng J.-F."/>
            <person name="Goodwin L."/>
            <person name="Pitluck S."/>
            <person name="Lu M."/>
            <person name="Detter J.C."/>
            <person name="Han C."/>
            <person name="Tapia R."/>
            <person name="Land M."/>
            <person name="Hauser L."/>
            <person name="Kyrpides N."/>
            <person name="Ivanova N."/>
            <person name="Mikhailova N."/>
            <person name="Pagani I."/>
            <person name="Stams A.J.M."/>
            <person name="Plugge C.M."/>
            <person name="Muyzer G."/>
            <person name="Kuever J."/>
            <person name="Parshina S.N."/>
            <person name="Ivanova A.E."/>
            <person name="Nazina T.N."/>
            <person name="Brambilla E."/>
            <person name="Spring S."/>
            <person name="Klenk H.-P."/>
            <person name="Woyke T."/>
        </authorList>
    </citation>
    <scope>NUCLEOTIDE SEQUENCE [LARGE SCALE GENOMIC DNA]</scope>
    <source>
        <strain evidence="13">ATCC 23193 / DSM 2154 / NCIB 8452 / DL</strain>
    </source>
</reference>
<dbReference type="InterPro" id="IPR033315">
    <property type="entry name" value="Fan1-like"/>
</dbReference>
<comment type="cofactor">
    <cofactor evidence="2">
        <name>Mn(2+)</name>
        <dbReference type="ChEBI" id="CHEBI:29035"/>
    </cofactor>
</comment>
<evidence type="ECO:0000313" key="12">
    <source>
        <dbReference type="EMBL" id="AEG58739.1"/>
    </source>
</evidence>
<dbReference type="PANTHER" id="PTHR15749">
    <property type="entry name" value="FANCONI-ASSOCIATED NUCLEASE 1"/>
    <property type="match status" value="1"/>
</dbReference>
<evidence type="ECO:0000259" key="11">
    <source>
        <dbReference type="SMART" id="SM00990"/>
    </source>
</evidence>
<proteinExistence type="inferred from homology"/>
<evidence type="ECO:0000256" key="6">
    <source>
        <dbReference type="ARBA" id="ARBA00022722"/>
    </source>
</evidence>
<keyword evidence="6" id="KW-0540">Nuclease</keyword>
<sequence>MGCNHEKVICLNPYELIRKYQCEACREVMMCECEQEFAIKYLPHQLDFAQELGTRNRLPVTIGFQKRVCNKCKGLPEMITPVAEGYGRTTKIVRYYWREIFFETTRRFGEWLNGRDNIDWLVAVSKYKDVHKEIEKKVIEEIKKLHQVAPKYTFQEESQQEIITKYRVEIINLDGCYVKQNSGRVKLFKYGALFSVEQYVAEHFKEQGYKVLFTESVPFHILFGVLMWSLIQHHSDPRNRTVGFGDRNAFDKGVPGDIVWVILPEDFGTSGYAERRARKIAEHLNALPNDKDELLWTFEHWIKPSEPLRQYLWAHRQNDIQITRKIVEILPIKAIIKILNYLAGDYWHRFCGWPDLLVYNDHNFFFVEVKSSGDSLSEDQKNWIRGNSEHLQLPFKLIKVHKKKVIGLGQE</sequence>
<dbReference type="Pfam" id="PF08774">
    <property type="entry name" value="VRR_NUC"/>
    <property type="match status" value="1"/>
</dbReference>
<dbReference type="SMART" id="SM00990">
    <property type="entry name" value="VRR_NUC"/>
    <property type="match status" value="1"/>
</dbReference>
<keyword evidence="10" id="KW-0464">Manganese</keyword>
<comment type="catalytic activity">
    <reaction evidence="1">
        <text>Hydrolytically removes 5'-nucleotides successively from the 3'-hydroxy termini of 3'-hydroxy-terminated oligonucleotides.</text>
        <dbReference type="EC" id="3.1.4.1"/>
    </reaction>
</comment>
<evidence type="ECO:0000256" key="9">
    <source>
        <dbReference type="ARBA" id="ARBA00022842"/>
    </source>
</evidence>
<dbReference type="STRING" id="696281.Desru_0451"/>
<dbReference type="PANTHER" id="PTHR15749:SF4">
    <property type="entry name" value="FANCONI-ASSOCIATED NUCLEASE 1"/>
    <property type="match status" value="1"/>
</dbReference>
<dbReference type="HOGENOM" id="CLU_668566_0_0_9"/>
<evidence type="ECO:0000313" key="13">
    <source>
        <dbReference type="Proteomes" id="UP000009234"/>
    </source>
</evidence>
<dbReference type="GO" id="GO:0036297">
    <property type="term" value="P:interstrand cross-link repair"/>
    <property type="evidence" value="ECO:0007669"/>
    <property type="project" value="InterPro"/>
</dbReference>
<dbReference type="InterPro" id="IPR014883">
    <property type="entry name" value="VRR_NUC"/>
</dbReference>
<protein>
    <recommendedName>
        <fullName evidence="5">phosphodiesterase I</fullName>
        <ecNumber evidence="5">3.1.4.1</ecNumber>
    </recommendedName>
</protein>
<evidence type="ECO:0000256" key="2">
    <source>
        <dbReference type="ARBA" id="ARBA00001936"/>
    </source>
</evidence>
<evidence type="ECO:0000256" key="8">
    <source>
        <dbReference type="ARBA" id="ARBA00022801"/>
    </source>
</evidence>
<dbReference type="AlphaFoldDB" id="F6DRI5"/>
<evidence type="ECO:0000256" key="3">
    <source>
        <dbReference type="ARBA" id="ARBA00001946"/>
    </source>
</evidence>
<evidence type="ECO:0000256" key="1">
    <source>
        <dbReference type="ARBA" id="ARBA00000983"/>
    </source>
</evidence>
<reference evidence="12 13" key="2">
    <citation type="journal article" date="2012" name="Stand. Genomic Sci.">
        <title>Complete genome sequence of the sulfate-reducing firmicute Desulfotomaculum ruminis type strain (DL(T)).</title>
        <authorList>
            <person name="Spring S."/>
            <person name="Visser M."/>
            <person name="Lu M."/>
            <person name="Copeland A."/>
            <person name="Lapidus A."/>
            <person name="Lucas S."/>
            <person name="Cheng J.F."/>
            <person name="Han C."/>
            <person name="Tapia R."/>
            <person name="Goodwin L.A."/>
            <person name="Pitluck S."/>
            <person name="Ivanova N."/>
            <person name="Land M."/>
            <person name="Hauser L."/>
            <person name="Larimer F."/>
            <person name="Rohde M."/>
            <person name="Goker M."/>
            <person name="Detter J.C."/>
            <person name="Kyrpides N.C."/>
            <person name="Woyke T."/>
            <person name="Schaap P.J."/>
            <person name="Plugge C.M."/>
            <person name="Muyzer G."/>
            <person name="Kuever J."/>
            <person name="Pereira I.A."/>
            <person name="Parshina S.N."/>
            <person name="Bernier-Latmani R."/>
            <person name="Stams A.J."/>
            <person name="Klenk H.P."/>
        </authorList>
    </citation>
    <scope>NUCLEOTIDE SEQUENCE [LARGE SCALE GENOMIC DNA]</scope>
    <source>
        <strain evidence="13">ATCC 23193 / DSM 2154 / NCIB 8452 / DL</strain>
    </source>
</reference>
<dbReference type="InterPro" id="IPR011856">
    <property type="entry name" value="tRNA_endonuc-like_dom_sf"/>
</dbReference>
<name>F6DRI5_DESRL</name>
<gene>
    <name evidence="12" type="ordered locus">Desru_0451</name>
</gene>
<dbReference type="RefSeq" id="WP_013840514.1">
    <property type="nucleotide sequence ID" value="NC_015589.1"/>
</dbReference>